<dbReference type="WBParaSite" id="RSKR_0001162033.1">
    <property type="protein sequence ID" value="RSKR_0001162033.1"/>
    <property type="gene ID" value="RSKR_0001162033"/>
</dbReference>
<protein>
    <submittedName>
        <fullName evidence="2">WD_REPEATS_REGION domain-containing protein</fullName>
    </submittedName>
</protein>
<sequence length="297" mass="34179">MSAEEFFKNPENYLWDDKKLYYDHDADIEPMLLKYCANQIYFVDGKNRLVKMTHELEITNIQSIKSGFTPNTIENEENIYVMTNKTTSILLLIENDEKIINFPDVIYAVCIIKDKATNRFVLLAGAKAKIFLYDICSSRIITVFKTNNGIICGFIGLSGCNFLSISQDKTVHTWDLRKSDYLQSFSGIKPHLQSAINSFHVDESGTFLLQINKQFKMIVTNIHTGNIILQHPIKIKNQLPKDVKFYGKSFKYALILTECYNIHLVNLETGQFQLLTAIYSKDPIMRYTIKIANLANK</sequence>
<organism evidence="1 2">
    <name type="scientific">Rhabditophanes sp. KR3021</name>
    <dbReference type="NCBI Taxonomy" id="114890"/>
    <lineage>
        <taxon>Eukaryota</taxon>
        <taxon>Metazoa</taxon>
        <taxon>Ecdysozoa</taxon>
        <taxon>Nematoda</taxon>
        <taxon>Chromadorea</taxon>
        <taxon>Rhabditida</taxon>
        <taxon>Tylenchina</taxon>
        <taxon>Panagrolaimomorpha</taxon>
        <taxon>Strongyloidoidea</taxon>
        <taxon>Alloionematidae</taxon>
        <taxon>Rhabditophanes</taxon>
    </lineage>
</organism>
<evidence type="ECO:0000313" key="1">
    <source>
        <dbReference type="Proteomes" id="UP000095286"/>
    </source>
</evidence>
<proteinExistence type="predicted"/>
<dbReference type="Proteomes" id="UP000095286">
    <property type="component" value="Unplaced"/>
</dbReference>
<reference evidence="2" key="1">
    <citation type="submission" date="2016-11" db="UniProtKB">
        <authorList>
            <consortium name="WormBaseParasite"/>
        </authorList>
    </citation>
    <scope>IDENTIFICATION</scope>
    <source>
        <strain evidence="2">KR3021</strain>
    </source>
</reference>
<accession>A0AC35UIL3</accession>
<name>A0AC35UIL3_9BILA</name>
<evidence type="ECO:0000313" key="2">
    <source>
        <dbReference type="WBParaSite" id="RSKR_0001162033.1"/>
    </source>
</evidence>